<comment type="caution">
    <text evidence="2">The sequence shown here is derived from an EMBL/GenBank/DDBJ whole genome shotgun (WGS) entry which is preliminary data.</text>
</comment>
<accession>A0A8S9HPQ2</accession>
<dbReference type="AlphaFoldDB" id="A0A8S9HPQ2"/>
<evidence type="ECO:0000313" key="2">
    <source>
        <dbReference type="EMBL" id="KAF2560415.1"/>
    </source>
</evidence>
<feature type="transmembrane region" description="Helical" evidence="1">
    <location>
        <begin position="310"/>
        <end position="330"/>
    </location>
</feature>
<reference evidence="2" key="1">
    <citation type="submission" date="2019-12" db="EMBL/GenBank/DDBJ databases">
        <title>Genome sequencing and annotation of Brassica cretica.</title>
        <authorList>
            <person name="Studholme D.J."/>
            <person name="Sarris P.F."/>
        </authorList>
    </citation>
    <scope>NUCLEOTIDE SEQUENCE</scope>
    <source>
        <strain evidence="2">PFS-102/07</strain>
        <tissue evidence="2">Leaf</tissue>
    </source>
</reference>
<gene>
    <name evidence="2" type="ORF">F2Q70_00015347</name>
</gene>
<proteinExistence type="predicted"/>
<organism evidence="2">
    <name type="scientific">Brassica cretica</name>
    <name type="common">Mustard</name>
    <dbReference type="NCBI Taxonomy" id="69181"/>
    <lineage>
        <taxon>Eukaryota</taxon>
        <taxon>Viridiplantae</taxon>
        <taxon>Streptophyta</taxon>
        <taxon>Embryophyta</taxon>
        <taxon>Tracheophyta</taxon>
        <taxon>Spermatophyta</taxon>
        <taxon>Magnoliopsida</taxon>
        <taxon>eudicotyledons</taxon>
        <taxon>Gunneridae</taxon>
        <taxon>Pentapetalae</taxon>
        <taxon>rosids</taxon>
        <taxon>malvids</taxon>
        <taxon>Brassicales</taxon>
        <taxon>Brassicaceae</taxon>
        <taxon>Brassiceae</taxon>
        <taxon>Brassica</taxon>
    </lineage>
</organism>
<feature type="transmembrane region" description="Helical" evidence="1">
    <location>
        <begin position="32"/>
        <end position="52"/>
    </location>
</feature>
<evidence type="ECO:0000256" key="1">
    <source>
        <dbReference type="SAM" id="Phobius"/>
    </source>
</evidence>
<keyword evidence="1" id="KW-0472">Membrane</keyword>
<keyword evidence="1" id="KW-0812">Transmembrane</keyword>
<feature type="transmembrane region" description="Helical" evidence="1">
    <location>
        <begin position="277"/>
        <end position="295"/>
    </location>
</feature>
<feature type="transmembrane region" description="Helical" evidence="1">
    <location>
        <begin position="134"/>
        <end position="156"/>
    </location>
</feature>
<sequence length="355" mass="40001">MISLSYLILCVRPKNPDLLRRDRRVRPSEAPLSLTLVCLCFTIITPLPSLYFRSLASESPSLRSRARGFWQRWRSGLFWSRDAVSCRGCGRWSRLLSAERERERERSCFPFRLCFETFKLVMVSWLAVRLGSGSIATLVWCVAPLLLLSGVVCDFLRMDREPLRCRWGSPPSTVESKTALRLLCFRGESRLGAVLVVPGLFSRLWLTMARVGVSSGVLHSLLWLYQALLGASLVFPTSSTRHQFESFTSFVAASLLESSSCAFFVRRQEASRICHSVAVPLLGLATIPVPAYLLYKLGGDSSKLLFDWEVVSSAMYNLDLVASAKFMVLLKRHEKSRHPRQGGEPHLLVIIVNGR</sequence>
<protein>
    <submittedName>
        <fullName evidence="2">Uncharacterized protein</fullName>
    </submittedName>
</protein>
<keyword evidence="1" id="KW-1133">Transmembrane helix</keyword>
<name>A0A8S9HPQ2_BRACR</name>
<dbReference type="EMBL" id="QGKY02001250">
    <property type="protein sequence ID" value="KAF2560415.1"/>
    <property type="molecule type" value="Genomic_DNA"/>
</dbReference>